<sequence>MCKTLIGICDSLYDFDFSKYIQPNEASKLRRHAFSTCFNITIRSNIKDKQNWELLTKYCFKWSVHCDFILTWDTYINFLFKHFLSKIYSLPNDCIDKITDFNHQNTDINFLFSKFLLLHDYKKSISSSNLLCITYSAISTMKSTALKICNQKSREKLFILKFPLDGFLRLVGKFLTFSPNINEIQYDQAFSINIRTIIEIISFFHCNEDKIDIINLISYISLFLNSPHQLSIGAFLFSANYLFESNKQILPFIAETVFKIIPIYNTKTLSCIHNDDGYAKFTSLFISSSEIIHGDLTKIFTNAWNIADSYESRFLLICYSINNKSCYHFVINQILQLFSNEKDIRAILMNSKDKKAISYVLGCIEYIGCASKISKTFAQYLNETELVCLILNCIQMVNPSKITLFMKIALAGLQMAINLIEWTDNIFHSKNNSASIFIFYEFLNSGILERKTRNRSSIITPKQGNEQKAYLRSHPNKDTKSKRKSCLRKQIYSLANMMISRINIHLPIHDYFSHKYMSSSLINEEFVIKTLNVKEDLSKISYYTVGNSLLVSFIEAFDDENGEKLIILTRGQFGKSIWTINDDYKGLLPNPKRSDEVNPTILQPPKQTNLPENLDKQDNKSHNKPTFNSNGIIAQLKTSDLLQVDKNLRNKYENSYIEWINWDDQDLLMIPFENKTNHHRPRICDFLTTLGIIENHNANHVRPQTYSNHIHDVIKKLDEVDNVILVPIEVIHILPSDQSLLNIEKSRNRMTNSLQSFLQQIGEPLEIEDGLIVPSIPIINAFIIIVLTDQLNILNQNGKWKNKLENPAVTLVFNDTNHKINILEQVSNGIYAKHLLLTIKPSINGLYTVSQNIKPKDLHISTFADQMTISPKAIAFNLMMTLEMLTKNRKTNEVNKYKQKRDILSQLCKEPCSESLGPTLTYKYI</sequence>
<feature type="region of interest" description="Disordered" evidence="1">
    <location>
        <begin position="594"/>
        <end position="629"/>
    </location>
</feature>
<dbReference type="GO" id="GO:0005096">
    <property type="term" value="F:GTPase activator activity"/>
    <property type="evidence" value="ECO:0007669"/>
    <property type="project" value="InterPro"/>
</dbReference>
<dbReference type="Pfam" id="PF20412">
    <property type="entry name" value="RALGAPB_N"/>
    <property type="match status" value="1"/>
</dbReference>
<dbReference type="PANTHER" id="PTHR21344:SF1">
    <property type="entry name" value="RAL GTPASE-ACTIVATING PROTEIN SUBUNIT BETA"/>
    <property type="match status" value="1"/>
</dbReference>
<reference evidence="3" key="1">
    <citation type="submission" date="2016-10" db="EMBL/GenBank/DDBJ databases">
        <authorList>
            <person name="Benchimol M."/>
            <person name="Almeida L.G."/>
            <person name="Vasconcelos A.T."/>
            <person name="Perreira-Neves A."/>
            <person name="Rosa I.A."/>
            <person name="Tasca T."/>
            <person name="Bogo M.R."/>
            <person name="de Souza W."/>
        </authorList>
    </citation>
    <scope>NUCLEOTIDE SEQUENCE [LARGE SCALE GENOMIC DNA]</scope>
    <source>
        <strain evidence="3">K</strain>
    </source>
</reference>
<name>A0A1J4JPH0_9EUKA</name>
<dbReference type="InterPro" id="IPR046859">
    <property type="entry name" value="RGPA/RALGAPB_N"/>
</dbReference>
<organism evidence="3 4">
    <name type="scientific">Tritrichomonas foetus</name>
    <dbReference type="NCBI Taxonomy" id="1144522"/>
    <lineage>
        <taxon>Eukaryota</taxon>
        <taxon>Metamonada</taxon>
        <taxon>Parabasalia</taxon>
        <taxon>Tritrichomonadida</taxon>
        <taxon>Tritrichomonadidae</taxon>
        <taxon>Tritrichomonas</taxon>
    </lineage>
</organism>
<evidence type="ECO:0000256" key="1">
    <source>
        <dbReference type="SAM" id="MobiDB-lite"/>
    </source>
</evidence>
<dbReference type="PANTHER" id="PTHR21344">
    <property type="entry name" value="RAL GTPASE-ACTIVATING PROTEIN SUBUNIT BETA"/>
    <property type="match status" value="1"/>
</dbReference>
<evidence type="ECO:0000313" key="4">
    <source>
        <dbReference type="Proteomes" id="UP000179807"/>
    </source>
</evidence>
<evidence type="ECO:0000259" key="2">
    <source>
        <dbReference type="Pfam" id="PF20412"/>
    </source>
</evidence>
<dbReference type="GeneID" id="94843108"/>
<dbReference type="VEuPathDB" id="TrichDB:TRFO_32273"/>
<proteinExistence type="predicted"/>
<accession>A0A1J4JPH0</accession>
<protein>
    <recommendedName>
        <fullName evidence="2">Ral GTPase-activating protein subunit alpha/beta N-terminal domain-containing protein</fullName>
    </recommendedName>
</protein>
<feature type="domain" description="Ral GTPase-activating protein subunit alpha/beta N-terminal" evidence="2">
    <location>
        <begin position="2"/>
        <end position="89"/>
    </location>
</feature>
<evidence type="ECO:0000313" key="3">
    <source>
        <dbReference type="EMBL" id="OHT00923.1"/>
    </source>
</evidence>
<keyword evidence="4" id="KW-1185">Reference proteome</keyword>
<gene>
    <name evidence="3" type="ORF">TRFO_32273</name>
</gene>
<comment type="caution">
    <text evidence="3">The sequence shown here is derived from an EMBL/GenBank/DDBJ whole genome shotgun (WGS) entry which is preliminary data.</text>
</comment>
<dbReference type="RefSeq" id="XP_068354059.1">
    <property type="nucleotide sequence ID" value="XM_068508404.1"/>
</dbReference>
<dbReference type="Proteomes" id="UP000179807">
    <property type="component" value="Unassembled WGS sequence"/>
</dbReference>
<dbReference type="EMBL" id="MLAK01000932">
    <property type="protein sequence ID" value="OHT00923.1"/>
    <property type="molecule type" value="Genomic_DNA"/>
</dbReference>
<dbReference type="AlphaFoldDB" id="A0A1J4JPH0"/>
<dbReference type="InterPro" id="IPR039930">
    <property type="entry name" value="RALGAPB"/>
</dbReference>